<feature type="active site" description="Acyl-ester intermediate" evidence="13">
    <location>
        <position position="79"/>
    </location>
</feature>
<dbReference type="OrthoDB" id="9791132at2"/>
<evidence type="ECO:0000256" key="5">
    <source>
        <dbReference type="ARBA" id="ARBA00022645"/>
    </source>
</evidence>
<comment type="function">
    <text evidence="1">Removes C-terminal D-alanyl residues from sugar-peptide cell wall precursors.</text>
</comment>
<dbReference type="InterPro" id="IPR018044">
    <property type="entry name" value="Peptidase_S11"/>
</dbReference>
<evidence type="ECO:0000259" key="16">
    <source>
        <dbReference type="SMART" id="SM00936"/>
    </source>
</evidence>
<evidence type="ECO:0000256" key="8">
    <source>
        <dbReference type="ARBA" id="ARBA00022801"/>
    </source>
</evidence>
<reference evidence="17 18" key="1">
    <citation type="submission" date="2017-06" db="EMBL/GenBank/DDBJ databases">
        <authorList>
            <consortium name="Pathogen Informatics"/>
        </authorList>
    </citation>
    <scope>NUCLEOTIDE SEQUENCE [LARGE SCALE GENOMIC DNA]</scope>
    <source>
        <strain evidence="17 18">NCTC13788</strain>
    </source>
</reference>
<evidence type="ECO:0000256" key="7">
    <source>
        <dbReference type="ARBA" id="ARBA00022729"/>
    </source>
</evidence>
<sequence>MKNCRILLMLCFLANALLSPISVFATETTTEVTSTETDQENNDKSQRFSVAANHAIAIEANTGKILYEKNSDEVTGTASTSKLLTAYLIYDAVAKGEASWEDVVNVSNYAYSLSLNTEVANVPLDARAYTLQELFTAMMVNSANGATVALAEHISGTEPRFVDAMSKKVTEWGIKDAKLVNATGLSNHYLGDHRYPDSTETDENLMSAKSLAIITQRLLLDYPEVSELTSLVTAPFSYTTISNWNLLLPGATYSRPKVDGLMTGTSEKSGSSLVASGTENYMRVVTVVLGAHNGTEDSNARFLATHALFDHIREHYYFKTMIRKGDTYNKNQSSISNGKKPAVTAVAKEDFLVVQEVGAENESFNYSPIEETLEAPVKEGTTVGHLTFDDDGYLKAPPQLEMVAKDSIERASFYKVWWNNFVNWVNEEL</sequence>
<evidence type="ECO:0000256" key="12">
    <source>
        <dbReference type="ARBA" id="ARBA00034000"/>
    </source>
</evidence>
<dbReference type="eggNOG" id="COG1686">
    <property type="taxonomic scope" value="Bacteria"/>
</dbReference>
<evidence type="ECO:0000256" key="6">
    <source>
        <dbReference type="ARBA" id="ARBA00022670"/>
    </source>
</evidence>
<dbReference type="SMART" id="SM00936">
    <property type="entry name" value="PBP5_C"/>
    <property type="match status" value="1"/>
</dbReference>
<feature type="chain" id="PRO_5011229746" description="serine-type D-Ala-D-Ala carboxypeptidase" evidence="15">
    <location>
        <begin position="26"/>
        <end position="429"/>
    </location>
</feature>
<dbReference type="RefSeq" id="WP_026216944.1">
    <property type="nucleotide sequence ID" value="NZ_LT906439.1"/>
</dbReference>
<dbReference type="EC" id="3.4.16.4" evidence="4"/>
<dbReference type="SUPFAM" id="SSF69189">
    <property type="entry name" value="Penicillin-binding protein associated domain"/>
    <property type="match status" value="1"/>
</dbReference>
<dbReference type="PANTHER" id="PTHR21581">
    <property type="entry name" value="D-ALANYL-D-ALANINE CARBOXYPEPTIDASE"/>
    <property type="match status" value="1"/>
</dbReference>
<dbReference type="UniPathway" id="UPA00219"/>
<evidence type="ECO:0000313" key="18">
    <source>
        <dbReference type="Proteomes" id="UP000215185"/>
    </source>
</evidence>
<dbReference type="InterPro" id="IPR001967">
    <property type="entry name" value="Peptidase_S11_N"/>
</dbReference>
<evidence type="ECO:0000256" key="13">
    <source>
        <dbReference type="PIRSR" id="PIRSR618044-1"/>
    </source>
</evidence>
<dbReference type="InterPro" id="IPR012338">
    <property type="entry name" value="Beta-lactam/transpept-like"/>
</dbReference>
<protein>
    <recommendedName>
        <fullName evidence="4">serine-type D-Ala-D-Ala carboxypeptidase</fullName>
        <ecNumber evidence="4">3.4.16.4</ecNumber>
    </recommendedName>
</protein>
<evidence type="ECO:0000256" key="4">
    <source>
        <dbReference type="ARBA" id="ARBA00012448"/>
    </source>
</evidence>
<feature type="signal peptide" evidence="15">
    <location>
        <begin position="1"/>
        <end position="25"/>
    </location>
</feature>
<dbReference type="GO" id="GO:0009252">
    <property type="term" value="P:peptidoglycan biosynthetic process"/>
    <property type="evidence" value="ECO:0007669"/>
    <property type="project" value="UniProtKB-UniPathway"/>
</dbReference>
<evidence type="ECO:0000256" key="14">
    <source>
        <dbReference type="RuleBase" id="RU004016"/>
    </source>
</evidence>
<dbReference type="Gene3D" id="3.40.710.10">
    <property type="entry name" value="DD-peptidase/beta-lactamase superfamily"/>
    <property type="match status" value="1"/>
</dbReference>
<keyword evidence="11" id="KW-0961">Cell wall biogenesis/degradation</keyword>
<gene>
    <name evidence="17" type="primary">dacA</name>
    <name evidence="17" type="ORF">SAMEA4412692_01974</name>
</gene>
<dbReference type="InterPro" id="IPR015956">
    <property type="entry name" value="Peniciliin-bd_prot_C_sf"/>
</dbReference>
<dbReference type="GO" id="GO:0071555">
    <property type="term" value="P:cell wall organization"/>
    <property type="evidence" value="ECO:0007669"/>
    <property type="project" value="UniProtKB-KW"/>
</dbReference>
<dbReference type="PRINTS" id="PR00725">
    <property type="entry name" value="DADACBPTASE1"/>
</dbReference>
<dbReference type="AlphaFoldDB" id="A0A239SZ02"/>
<comment type="pathway">
    <text evidence="2">Cell wall biogenesis; peptidoglycan biosynthesis.</text>
</comment>
<keyword evidence="7 15" id="KW-0732">Signal</keyword>
<dbReference type="GO" id="GO:0009002">
    <property type="term" value="F:serine-type D-Ala-D-Ala carboxypeptidase activity"/>
    <property type="evidence" value="ECO:0007669"/>
    <property type="project" value="UniProtKB-EC"/>
</dbReference>
<dbReference type="Gene3D" id="2.60.410.10">
    <property type="entry name" value="D-Ala-D-Ala carboxypeptidase, C-terminal domain"/>
    <property type="match status" value="1"/>
</dbReference>
<dbReference type="Pfam" id="PF07943">
    <property type="entry name" value="PBP5_C"/>
    <property type="match status" value="1"/>
</dbReference>
<name>A0A239SZ02_9STRE</name>
<evidence type="ECO:0000256" key="10">
    <source>
        <dbReference type="ARBA" id="ARBA00022984"/>
    </source>
</evidence>
<dbReference type="EMBL" id="LT906439">
    <property type="protein sequence ID" value="SNU90745.1"/>
    <property type="molecule type" value="Genomic_DNA"/>
</dbReference>
<evidence type="ECO:0000256" key="1">
    <source>
        <dbReference type="ARBA" id="ARBA00003217"/>
    </source>
</evidence>
<keyword evidence="6" id="KW-0645">Protease</keyword>
<dbReference type="Pfam" id="PF00768">
    <property type="entry name" value="Peptidase_S11"/>
    <property type="match status" value="1"/>
</dbReference>
<feature type="active site" evidence="13">
    <location>
        <position position="142"/>
    </location>
</feature>
<keyword evidence="5 17" id="KW-0121">Carboxypeptidase</keyword>
<evidence type="ECO:0000313" key="17">
    <source>
        <dbReference type="EMBL" id="SNU90745.1"/>
    </source>
</evidence>
<dbReference type="InterPro" id="IPR012907">
    <property type="entry name" value="Peptidase_S11_C"/>
</dbReference>
<dbReference type="SUPFAM" id="SSF56601">
    <property type="entry name" value="beta-lactamase/transpeptidase-like"/>
    <property type="match status" value="1"/>
</dbReference>
<dbReference type="KEGG" id="smen:SAMEA4412692_1974"/>
<dbReference type="GO" id="GO:0008360">
    <property type="term" value="P:regulation of cell shape"/>
    <property type="evidence" value="ECO:0007669"/>
    <property type="project" value="UniProtKB-KW"/>
</dbReference>
<dbReference type="InterPro" id="IPR037167">
    <property type="entry name" value="Peptidase_S11_C_sf"/>
</dbReference>
<evidence type="ECO:0000256" key="11">
    <source>
        <dbReference type="ARBA" id="ARBA00023316"/>
    </source>
</evidence>
<proteinExistence type="inferred from homology"/>
<comment type="catalytic activity">
    <reaction evidence="12">
        <text>Preferential cleavage: (Ac)2-L-Lys-D-Ala-|-D-Ala. Also transpeptidation of peptidyl-alanyl moieties that are N-acyl substituents of D-alanine.</text>
        <dbReference type="EC" id="3.4.16.4"/>
    </reaction>
</comment>
<dbReference type="GO" id="GO:0006508">
    <property type="term" value="P:proteolysis"/>
    <property type="evidence" value="ECO:0007669"/>
    <property type="project" value="UniProtKB-KW"/>
</dbReference>
<dbReference type="PANTHER" id="PTHR21581:SF11">
    <property type="entry name" value="D-ALANYL-D-ALANINE CARBOXYPEPTIDASE DACA"/>
    <property type="match status" value="1"/>
</dbReference>
<organism evidence="17 18">
    <name type="scientific">Streptococcus merionis</name>
    <dbReference type="NCBI Taxonomy" id="400065"/>
    <lineage>
        <taxon>Bacteria</taxon>
        <taxon>Bacillati</taxon>
        <taxon>Bacillota</taxon>
        <taxon>Bacilli</taxon>
        <taxon>Lactobacillales</taxon>
        <taxon>Streptococcaceae</taxon>
        <taxon>Streptococcus</taxon>
    </lineage>
</organism>
<keyword evidence="10" id="KW-0573">Peptidoglycan synthesis</keyword>
<accession>A0A239SZ02</accession>
<dbReference type="Proteomes" id="UP000215185">
    <property type="component" value="Chromosome 1"/>
</dbReference>
<feature type="domain" description="Peptidase S11 D-Ala-D-Ala carboxypeptidase A C-terminal" evidence="16">
    <location>
        <begin position="316"/>
        <end position="410"/>
    </location>
</feature>
<dbReference type="STRING" id="1123308.GCA_000380085_01048"/>
<feature type="active site" description="Proton acceptor" evidence="13">
    <location>
        <position position="82"/>
    </location>
</feature>
<keyword evidence="9" id="KW-0133">Cell shape</keyword>
<evidence type="ECO:0000256" key="15">
    <source>
        <dbReference type="SAM" id="SignalP"/>
    </source>
</evidence>
<keyword evidence="18" id="KW-1185">Reference proteome</keyword>
<evidence type="ECO:0000256" key="3">
    <source>
        <dbReference type="ARBA" id="ARBA00007164"/>
    </source>
</evidence>
<comment type="similarity">
    <text evidence="3 14">Belongs to the peptidase S11 family.</text>
</comment>
<keyword evidence="8 17" id="KW-0378">Hydrolase</keyword>
<evidence type="ECO:0000256" key="2">
    <source>
        <dbReference type="ARBA" id="ARBA00004752"/>
    </source>
</evidence>
<evidence type="ECO:0000256" key="9">
    <source>
        <dbReference type="ARBA" id="ARBA00022960"/>
    </source>
</evidence>